<dbReference type="InterPro" id="IPR036554">
    <property type="entry name" value="GHMP_kinase_C_sf"/>
</dbReference>
<dbReference type="UniPathway" id="UPA00056">
    <property type="reaction ID" value="UER00094"/>
</dbReference>
<evidence type="ECO:0000256" key="8">
    <source>
        <dbReference type="ARBA" id="ARBA00023229"/>
    </source>
</evidence>
<sequence>MTGLATRGATAKVNLALSITGRRADGYHLLDSLVVFTGFGDTLQAEPAAADSLDLDGPFAGALAGSPQADNLCLKARDGLRALAAARGHEAPGVALRLTKAIPVASGVGGGSADAAAVLHLLCDLWRFTADPDDLAQLALTLGADVPMCLANRPLRASGIGEALTFVDGLPALPMVLVNPGVAVSTPSVFRALESRDNPPLPAIPRLASVRETVAWLGGTRNDLEPPARRLAPAIDGCLDAIRQTGALLARMSGSGATCFGLYAADTEAQAAAAAIASRHPDWFVTATRSLASPA</sequence>
<evidence type="ECO:0000256" key="6">
    <source>
        <dbReference type="ARBA" id="ARBA00022777"/>
    </source>
</evidence>
<accession>A0A317PSC7</accession>
<dbReference type="EC" id="2.7.1.148" evidence="2 10"/>
<keyword evidence="5 10" id="KW-0547">Nucleotide-binding</keyword>
<dbReference type="Proteomes" id="UP000246352">
    <property type="component" value="Unassembled WGS sequence"/>
</dbReference>
<comment type="similarity">
    <text evidence="1 10">Belongs to the GHMP kinase family. IspE subfamily.</text>
</comment>
<evidence type="ECO:0000256" key="4">
    <source>
        <dbReference type="ARBA" id="ARBA00022679"/>
    </source>
</evidence>
<evidence type="ECO:0000256" key="2">
    <source>
        <dbReference type="ARBA" id="ARBA00012052"/>
    </source>
</evidence>
<evidence type="ECO:0000256" key="3">
    <source>
        <dbReference type="ARBA" id="ARBA00017473"/>
    </source>
</evidence>
<evidence type="ECO:0000256" key="5">
    <source>
        <dbReference type="ARBA" id="ARBA00022741"/>
    </source>
</evidence>
<dbReference type="NCBIfam" id="NF011202">
    <property type="entry name" value="PRK14608.1"/>
    <property type="match status" value="1"/>
</dbReference>
<evidence type="ECO:0000313" key="13">
    <source>
        <dbReference type="EMBL" id="PWW01794.1"/>
    </source>
</evidence>
<dbReference type="InterPro" id="IPR020568">
    <property type="entry name" value="Ribosomal_Su5_D2-typ_SF"/>
</dbReference>
<comment type="caution">
    <text evidence="13">The sequence shown here is derived from an EMBL/GenBank/DDBJ whole genome shotgun (WGS) entry which is preliminary data.</text>
</comment>
<organism evidence="13 14">
    <name type="scientific">Hoeflea marina</name>
    <dbReference type="NCBI Taxonomy" id="274592"/>
    <lineage>
        <taxon>Bacteria</taxon>
        <taxon>Pseudomonadati</taxon>
        <taxon>Pseudomonadota</taxon>
        <taxon>Alphaproteobacteria</taxon>
        <taxon>Hyphomicrobiales</taxon>
        <taxon>Rhizobiaceae</taxon>
        <taxon>Hoeflea</taxon>
    </lineage>
</organism>
<dbReference type="InterPro" id="IPR006204">
    <property type="entry name" value="GHMP_kinase_N_dom"/>
</dbReference>
<evidence type="ECO:0000256" key="1">
    <source>
        <dbReference type="ARBA" id="ARBA00009684"/>
    </source>
</evidence>
<feature type="active site" evidence="10">
    <location>
        <position position="12"/>
    </location>
</feature>
<comment type="catalytic activity">
    <reaction evidence="10">
        <text>4-CDP-2-C-methyl-D-erythritol + ATP = 4-CDP-2-C-methyl-D-erythritol 2-phosphate + ADP + H(+)</text>
        <dbReference type="Rhea" id="RHEA:18437"/>
        <dbReference type="ChEBI" id="CHEBI:15378"/>
        <dbReference type="ChEBI" id="CHEBI:30616"/>
        <dbReference type="ChEBI" id="CHEBI:57823"/>
        <dbReference type="ChEBI" id="CHEBI:57919"/>
        <dbReference type="ChEBI" id="CHEBI:456216"/>
        <dbReference type="EC" id="2.7.1.148"/>
    </reaction>
</comment>
<keyword evidence="14" id="KW-1185">Reference proteome</keyword>
<keyword evidence="8 10" id="KW-0414">Isoprene biosynthesis</keyword>
<feature type="active site" evidence="10">
    <location>
        <position position="145"/>
    </location>
</feature>
<evidence type="ECO:0000256" key="10">
    <source>
        <dbReference type="HAMAP-Rule" id="MF_00061"/>
    </source>
</evidence>
<comment type="function">
    <text evidence="10">Catalyzes the phosphorylation of the position 2 hydroxy group of 4-diphosphocytidyl-2C-methyl-D-erythritol.</text>
</comment>
<dbReference type="AlphaFoldDB" id="A0A317PSC7"/>
<dbReference type="HAMAP" id="MF_00061">
    <property type="entry name" value="IspE"/>
    <property type="match status" value="1"/>
</dbReference>
<dbReference type="OrthoDB" id="9809438at2"/>
<dbReference type="EMBL" id="QGTR01000002">
    <property type="protein sequence ID" value="PWW01794.1"/>
    <property type="molecule type" value="Genomic_DNA"/>
</dbReference>
<dbReference type="InterPro" id="IPR014721">
    <property type="entry name" value="Ribsml_uS5_D2-typ_fold_subgr"/>
</dbReference>
<dbReference type="Gene3D" id="3.30.70.890">
    <property type="entry name" value="GHMP kinase, C-terminal domain"/>
    <property type="match status" value="1"/>
</dbReference>
<evidence type="ECO:0000256" key="7">
    <source>
        <dbReference type="ARBA" id="ARBA00022840"/>
    </source>
</evidence>
<dbReference type="SUPFAM" id="SSF55060">
    <property type="entry name" value="GHMP Kinase, C-terminal domain"/>
    <property type="match status" value="1"/>
</dbReference>
<dbReference type="SUPFAM" id="SSF54211">
    <property type="entry name" value="Ribosomal protein S5 domain 2-like"/>
    <property type="match status" value="1"/>
</dbReference>
<comment type="pathway">
    <text evidence="10">Isoprenoid biosynthesis; isopentenyl diphosphate biosynthesis via DXP pathway; isopentenyl diphosphate from 1-deoxy-D-xylulose 5-phosphate: step 3/6.</text>
</comment>
<evidence type="ECO:0000259" key="12">
    <source>
        <dbReference type="Pfam" id="PF08544"/>
    </source>
</evidence>
<feature type="binding site" evidence="10">
    <location>
        <begin position="103"/>
        <end position="113"/>
    </location>
    <ligand>
        <name>ATP</name>
        <dbReference type="ChEBI" id="CHEBI:30616"/>
    </ligand>
</feature>
<dbReference type="Gene3D" id="3.30.230.10">
    <property type="match status" value="1"/>
</dbReference>
<evidence type="ECO:0000256" key="9">
    <source>
        <dbReference type="ARBA" id="ARBA00032554"/>
    </source>
</evidence>
<dbReference type="Pfam" id="PF08544">
    <property type="entry name" value="GHMP_kinases_C"/>
    <property type="match status" value="1"/>
</dbReference>
<dbReference type="Pfam" id="PF00288">
    <property type="entry name" value="GHMP_kinases_N"/>
    <property type="match status" value="1"/>
</dbReference>
<dbReference type="GO" id="GO:0005524">
    <property type="term" value="F:ATP binding"/>
    <property type="evidence" value="ECO:0007669"/>
    <property type="project" value="UniProtKB-UniRule"/>
</dbReference>
<dbReference type="GO" id="GO:0050515">
    <property type="term" value="F:4-(cytidine 5'-diphospho)-2-C-methyl-D-erythritol kinase activity"/>
    <property type="evidence" value="ECO:0007669"/>
    <property type="project" value="UniProtKB-UniRule"/>
</dbReference>
<keyword evidence="6 10" id="KW-0418">Kinase</keyword>
<name>A0A317PSC7_9HYPH</name>
<feature type="domain" description="GHMP kinase N-terminal" evidence="11">
    <location>
        <begin position="81"/>
        <end position="150"/>
    </location>
</feature>
<evidence type="ECO:0000259" key="11">
    <source>
        <dbReference type="Pfam" id="PF00288"/>
    </source>
</evidence>
<proteinExistence type="inferred from homology"/>
<keyword evidence="4 10" id="KW-0808">Transferase</keyword>
<reference evidence="13 14" key="1">
    <citation type="submission" date="2018-05" db="EMBL/GenBank/DDBJ databases">
        <title>Genomic Encyclopedia of Type Strains, Phase IV (KMG-IV): sequencing the most valuable type-strain genomes for metagenomic binning, comparative biology and taxonomic classification.</title>
        <authorList>
            <person name="Goeker M."/>
        </authorList>
    </citation>
    <scope>NUCLEOTIDE SEQUENCE [LARGE SCALE GENOMIC DNA]</scope>
    <source>
        <strain evidence="13 14">DSM 16791</strain>
    </source>
</reference>
<dbReference type="PANTHER" id="PTHR43527">
    <property type="entry name" value="4-DIPHOSPHOCYTIDYL-2-C-METHYL-D-ERYTHRITOL KINASE, CHLOROPLASTIC"/>
    <property type="match status" value="1"/>
</dbReference>
<keyword evidence="7 10" id="KW-0067">ATP-binding</keyword>
<dbReference type="InterPro" id="IPR013750">
    <property type="entry name" value="GHMP_kinase_C_dom"/>
</dbReference>
<feature type="domain" description="GHMP kinase C-terminal" evidence="12">
    <location>
        <begin position="208"/>
        <end position="279"/>
    </location>
</feature>
<dbReference type="GO" id="GO:0016114">
    <property type="term" value="P:terpenoid biosynthetic process"/>
    <property type="evidence" value="ECO:0007669"/>
    <property type="project" value="UniProtKB-UniRule"/>
</dbReference>
<gene>
    <name evidence="10" type="primary">ispE</name>
    <name evidence="13" type="ORF">DFR52_102458</name>
</gene>
<dbReference type="RefSeq" id="WP_110031555.1">
    <property type="nucleotide sequence ID" value="NZ_QGTR01000002.1"/>
</dbReference>
<protein>
    <recommendedName>
        <fullName evidence="3 10">4-diphosphocytidyl-2-C-methyl-D-erythritol kinase</fullName>
        <shortName evidence="10">CMK</shortName>
        <ecNumber evidence="2 10">2.7.1.148</ecNumber>
    </recommendedName>
    <alternativeName>
        <fullName evidence="9 10">4-(cytidine-5'-diphospho)-2-C-methyl-D-erythritol kinase</fullName>
    </alternativeName>
</protein>
<dbReference type="GO" id="GO:0019288">
    <property type="term" value="P:isopentenyl diphosphate biosynthetic process, methylerythritol 4-phosphate pathway"/>
    <property type="evidence" value="ECO:0007669"/>
    <property type="project" value="UniProtKB-UniRule"/>
</dbReference>
<dbReference type="InterPro" id="IPR004424">
    <property type="entry name" value="IspE"/>
</dbReference>
<dbReference type="NCBIfam" id="TIGR00154">
    <property type="entry name" value="ispE"/>
    <property type="match status" value="1"/>
</dbReference>
<dbReference type="PANTHER" id="PTHR43527:SF2">
    <property type="entry name" value="4-DIPHOSPHOCYTIDYL-2-C-METHYL-D-ERYTHRITOL KINASE, CHLOROPLASTIC"/>
    <property type="match status" value="1"/>
</dbReference>
<dbReference type="PIRSF" id="PIRSF010376">
    <property type="entry name" value="IspE"/>
    <property type="match status" value="1"/>
</dbReference>
<evidence type="ECO:0000313" key="14">
    <source>
        <dbReference type="Proteomes" id="UP000246352"/>
    </source>
</evidence>